<feature type="transmembrane region" description="Helical" evidence="8">
    <location>
        <begin position="68"/>
        <end position="92"/>
    </location>
</feature>
<feature type="transmembrane region" description="Helical" evidence="8">
    <location>
        <begin position="202"/>
        <end position="220"/>
    </location>
</feature>
<evidence type="ECO:0000256" key="5">
    <source>
        <dbReference type="ARBA" id="ARBA00022692"/>
    </source>
</evidence>
<organism evidence="9 10">
    <name type="scientific">Flintibacter faecis</name>
    <dbReference type="NCBI Taxonomy" id="2763047"/>
    <lineage>
        <taxon>Bacteria</taxon>
        <taxon>Bacillati</taxon>
        <taxon>Bacillota</taxon>
        <taxon>Clostridia</taxon>
        <taxon>Eubacteriales</taxon>
        <taxon>Flintibacter</taxon>
    </lineage>
</organism>
<reference evidence="9" key="1">
    <citation type="submission" date="2020-08" db="EMBL/GenBank/DDBJ databases">
        <title>Genome public.</title>
        <authorList>
            <person name="Liu C."/>
            <person name="Sun Q."/>
        </authorList>
    </citation>
    <scope>NUCLEOTIDE SEQUENCE</scope>
    <source>
        <strain evidence="9">BX5</strain>
    </source>
</reference>
<protein>
    <submittedName>
        <fullName evidence="9">AEC family transporter</fullName>
    </submittedName>
</protein>
<dbReference type="Pfam" id="PF03547">
    <property type="entry name" value="Mem_trans"/>
    <property type="match status" value="1"/>
</dbReference>
<evidence type="ECO:0000256" key="1">
    <source>
        <dbReference type="ARBA" id="ARBA00004651"/>
    </source>
</evidence>
<evidence type="ECO:0000256" key="4">
    <source>
        <dbReference type="ARBA" id="ARBA00022475"/>
    </source>
</evidence>
<dbReference type="PANTHER" id="PTHR36838">
    <property type="entry name" value="AUXIN EFFLUX CARRIER FAMILY PROTEIN"/>
    <property type="match status" value="1"/>
</dbReference>
<name>A0A8J6J413_9FIRM</name>
<dbReference type="RefSeq" id="WP_186878602.1">
    <property type="nucleotide sequence ID" value="NZ_JACOPN010000005.1"/>
</dbReference>
<evidence type="ECO:0000313" key="10">
    <source>
        <dbReference type="Proteomes" id="UP000602260"/>
    </source>
</evidence>
<keyword evidence="5 8" id="KW-0812">Transmembrane</keyword>
<comment type="similarity">
    <text evidence="2">Belongs to the auxin efflux carrier (TC 2.A.69) family.</text>
</comment>
<feature type="transmembrane region" description="Helical" evidence="8">
    <location>
        <begin position="241"/>
        <end position="266"/>
    </location>
</feature>
<dbReference type="InterPro" id="IPR038770">
    <property type="entry name" value="Na+/solute_symporter_sf"/>
</dbReference>
<dbReference type="PANTHER" id="PTHR36838:SF1">
    <property type="entry name" value="SLR1864 PROTEIN"/>
    <property type="match status" value="1"/>
</dbReference>
<keyword evidence="3" id="KW-0813">Transport</keyword>
<keyword evidence="7 8" id="KW-0472">Membrane</keyword>
<keyword evidence="4" id="KW-1003">Cell membrane</keyword>
<dbReference type="EMBL" id="JACOPN010000005">
    <property type="protein sequence ID" value="MBC5717324.1"/>
    <property type="molecule type" value="Genomic_DNA"/>
</dbReference>
<evidence type="ECO:0000256" key="3">
    <source>
        <dbReference type="ARBA" id="ARBA00022448"/>
    </source>
</evidence>
<evidence type="ECO:0000313" key="9">
    <source>
        <dbReference type="EMBL" id="MBC5717324.1"/>
    </source>
</evidence>
<sequence length="314" mass="33561">MAEFFNAVSAVFLLFSLMAVGYFLGVSGWMGGGEKKFLSRFVVNIAVPCNCLVGLLNNLKHEDLARAGQMMVFTVGGIVLTLALSALAATLLQLPRSRWGVFVPMAGLSNVLFVGLPLCTQLFGEVCVPYVMVYYLSNTIFTQSLAVVLIERAGSQPGKGGSLAHRMLDMLRKPPIVGMAVSIVLLVLGLRPPELVMRFASQISGSVTPLALIYCGYIVYEVGLKNLRFLRGMPTMLIIRLIISPLICAAFCTLGGVSGLAMRVFIVESALPVVSQITVMAGAYGADEEYAATGACLSMLGCFLTIPVLMLILS</sequence>
<dbReference type="AlphaFoldDB" id="A0A8J6J413"/>
<comment type="caution">
    <text evidence="9">The sequence shown here is derived from an EMBL/GenBank/DDBJ whole genome shotgun (WGS) entry which is preliminary data.</text>
</comment>
<dbReference type="Gene3D" id="1.20.1530.20">
    <property type="match status" value="1"/>
</dbReference>
<feature type="transmembrane region" description="Helical" evidence="8">
    <location>
        <begin position="290"/>
        <end position="313"/>
    </location>
</feature>
<keyword evidence="6 8" id="KW-1133">Transmembrane helix</keyword>
<comment type="subcellular location">
    <subcellularLocation>
        <location evidence="1">Cell membrane</location>
        <topology evidence="1">Multi-pass membrane protein</topology>
    </subcellularLocation>
</comment>
<feature type="transmembrane region" description="Helical" evidence="8">
    <location>
        <begin position="37"/>
        <end position="56"/>
    </location>
</feature>
<feature type="transmembrane region" description="Helical" evidence="8">
    <location>
        <begin position="171"/>
        <end position="190"/>
    </location>
</feature>
<dbReference type="GO" id="GO:0055085">
    <property type="term" value="P:transmembrane transport"/>
    <property type="evidence" value="ECO:0007669"/>
    <property type="project" value="InterPro"/>
</dbReference>
<evidence type="ECO:0000256" key="6">
    <source>
        <dbReference type="ARBA" id="ARBA00022989"/>
    </source>
</evidence>
<evidence type="ECO:0000256" key="7">
    <source>
        <dbReference type="ARBA" id="ARBA00023136"/>
    </source>
</evidence>
<feature type="transmembrane region" description="Helical" evidence="8">
    <location>
        <begin position="6"/>
        <end position="25"/>
    </location>
</feature>
<dbReference type="InterPro" id="IPR004776">
    <property type="entry name" value="Mem_transp_PIN-like"/>
</dbReference>
<accession>A0A8J6J413</accession>
<dbReference type="GO" id="GO:0005886">
    <property type="term" value="C:plasma membrane"/>
    <property type="evidence" value="ECO:0007669"/>
    <property type="project" value="UniProtKB-SubCell"/>
</dbReference>
<dbReference type="Proteomes" id="UP000602260">
    <property type="component" value="Unassembled WGS sequence"/>
</dbReference>
<evidence type="ECO:0000256" key="8">
    <source>
        <dbReference type="SAM" id="Phobius"/>
    </source>
</evidence>
<gene>
    <name evidence="9" type="ORF">H8S55_08335</name>
</gene>
<proteinExistence type="inferred from homology"/>
<keyword evidence="10" id="KW-1185">Reference proteome</keyword>
<evidence type="ECO:0000256" key="2">
    <source>
        <dbReference type="ARBA" id="ARBA00010145"/>
    </source>
</evidence>